<reference evidence="3 4" key="1">
    <citation type="submission" date="2015-07" db="EMBL/GenBank/DDBJ databases">
        <title>The genome of Pseudoloma neurophilia, a relevant intracellular parasite of the zebrafish.</title>
        <authorList>
            <person name="Ndikumana S."/>
            <person name="Pelin A."/>
            <person name="Sanders J."/>
            <person name="Corradi N."/>
        </authorList>
    </citation>
    <scope>NUCLEOTIDE SEQUENCE [LARGE SCALE GENOMIC DNA]</scope>
    <source>
        <strain evidence="3 4">MK1</strain>
    </source>
</reference>
<dbReference type="VEuPathDB" id="MicrosporidiaDB:M153_3140001490"/>
<keyword evidence="1" id="KW-0175">Coiled coil</keyword>
<evidence type="ECO:0000313" key="4">
    <source>
        <dbReference type="Proteomes" id="UP000051530"/>
    </source>
</evidence>
<feature type="coiled-coil region" evidence="1">
    <location>
        <begin position="402"/>
        <end position="440"/>
    </location>
</feature>
<feature type="region of interest" description="Disordered" evidence="2">
    <location>
        <begin position="19"/>
        <end position="54"/>
    </location>
</feature>
<evidence type="ECO:0000313" key="3">
    <source>
        <dbReference type="EMBL" id="KRH94277.1"/>
    </source>
</evidence>
<feature type="compositionally biased region" description="Basic and acidic residues" evidence="2">
    <location>
        <begin position="19"/>
        <end position="28"/>
    </location>
</feature>
<feature type="coiled-coil region" evidence="1">
    <location>
        <begin position="250"/>
        <end position="337"/>
    </location>
</feature>
<accession>A0A0R0M2C2</accession>
<proteinExistence type="predicted"/>
<dbReference type="AlphaFoldDB" id="A0A0R0M2C2"/>
<evidence type="ECO:0000256" key="2">
    <source>
        <dbReference type="SAM" id="MobiDB-lite"/>
    </source>
</evidence>
<dbReference type="EMBL" id="LGUB01000102">
    <property type="protein sequence ID" value="KRH94277.1"/>
    <property type="molecule type" value="Genomic_DNA"/>
</dbReference>
<name>A0A0R0M2C2_9MICR</name>
<comment type="caution">
    <text evidence="3">The sequence shown here is derived from an EMBL/GenBank/DDBJ whole genome shotgun (WGS) entry which is preliminary data.</text>
</comment>
<gene>
    <name evidence="3" type="ORF">M153_3140001490</name>
</gene>
<organism evidence="3 4">
    <name type="scientific">Pseudoloma neurophilia</name>
    <dbReference type="NCBI Taxonomy" id="146866"/>
    <lineage>
        <taxon>Eukaryota</taxon>
        <taxon>Fungi</taxon>
        <taxon>Fungi incertae sedis</taxon>
        <taxon>Microsporidia</taxon>
        <taxon>Pseudoloma</taxon>
    </lineage>
</organism>
<sequence length="496" mass="58155">MSDEKHDINEKIQELLEYDHFKKDDSNAKHAQNKNQSEKGDLQPESFIKDDNPPVFRKSESDHDFYYKNNDQVTDRPENDHFYSYKQIKGKNFDFDDNMPDISKYSYDYFNDRKNDNYGKRDKFNDYYSVNKAVNRADTEKLISLLHSTETLYKNIQACISDIKKEPHEAKRTIDDIVDTVRALPLSDTLMAVLRETVTEKNESQKNVRYLKEELSLKEKAIQGQAITLSKLKNDLIISQNKSNESKRIIQDQSNELSKKITNINQLKNKIDTFRKRDSITVKDLKRRILELEAINDRKTDRLNGITEEHSVLSNDLKEIKEEKRKISDEFEALKVKYEKKKTDCTTYEQGLSDLYKQFINQDELQKDKPFADQLYALHSRKDLTPDGDSIESSFSFLKNSLNTQNEDLKEKETKLSILNDNHDNLLAQLKKLIKTDEKQKRTISTLREKLKGEHALKKENQWLISLINDKANHLKNVKVEHTNSNGANFIKNDEI</sequence>
<keyword evidence="4" id="KW-1185">Reference proteome</keyword>
<dbReference type="Proteomes" id="UP000051530">
    <property type="component" value="Unassembled WGS sequence"/>
</dbReference>
<evidence type="ECO:0000256" key="1">
    <source>
        <dbReference type="SAM" id="Coils"/>
    </source>
</evidence>
<feature type="non-terminal residue" evidence="3">
    <location>
        <position position="496"/>
    </location>
</feature>
<protein>
    <submittedName>
        <fullName evidence="3">Uncharacterized protein</fullName>
    </submittedName>
</protein>
<feature type="compositionally biased region" description="Basic and acidic residues" evidence="2">
    <location>
        <begin position="36"/>
        <end position="54"/>
    </location>
</feature>